<evidence type="ECO:0000256" key="1">
    <source>
        <dbReference type="SAM" id="MobiDB-lite"/>
    </source>
</evidence>
<dbReference type="EMBL" id="JARTCD010000457">
    <property type="protein sequence ID" value="KAJ8651218.1"/>
    <property type="molecule type" value="Genomic_DNA"/>
</dbReference>
<feature type="region of interest" description="Disordered" evidence="1">
    <location>
        <begin position="1"/>
        <end position="105"/>
    </location>
</feature>
<protein>
    <submittedName>
        <fullName evidence="2">Uncharacterized protein</fullName>
    </submittedName>
</protein>
<name>A0AAD7XSC9_9FUNG</name>
<reference evidence="2 3" key="1">
    <citation type="submission" date="2023-03" db="EMBL/GenBank/DDBJ databases">
        <title>Genome sequence of Lichtheimia ornata CBS 291.66.</title>
        <authorList>
            <person name="Mohabir J.T."/>
            <person name="Shea T.P."/>
            <person name="Kurbessoian T."/>
            <person name="Berby B."/>
            <person name="Fontaine J."/>
            <person name="Livny J."/>
            <person name="Gnirke A."/>
            <person name="Stajich J.E."/>
            <person name="Cuomo C.A."/>
        </authorList>
    </citation>
    <scope>NUCLEOTIDE SEQUENCE [LARGE SCALE GENOMIC DNA]</scope>
    <source>
        <strain evidence="2">CBS 291.66</strain>
    </source>
</reference>
<comment type="caution">
    <text evidence="2">The sequence shown here is derived from an EMBL/GenBank/DDBJ whole genome shotgun (WGS) entry which is preliminary data.</text>
</comment>
<keyword evidence="3" id="KW-1185">Reference proteome</keyword>
<organism evidence="2 3">
    <name type="scientific">Lichtheimia ornata</name>
    <dbReference type="NCBI Taxonomy" id="688661"/>
    <lineage>
        <taxon>Eukaryota</taxon>
        <taxon>Fungi</taxon>
        <taxon>Fungi incertae sedis</taxon>
        <taxon>Mucoromycota</taxon>
        <taxon>Mucoromycotina</taxon>
        <taxon>Mucoromycetes</taxon>
        <taxon>Mucorales</taxon>
        <taxon>Lichtheimiaceae</taxon>
        <taxon>Lichtheimia</taxon>
    </lineage>
</organism>
<dbReference type="GeneID" id="83220557"/>
<gene>
    <name evidence="2" type="ORF">O0I10_013320</name>
</gene>
<feature type="non-terminal residue" evidence="2">
    <location>
        <position position="248"/>
    </location>
</feature>
<feature type="compositionally biased region" description="Basic and acidic residues" evidence="1">
    <location>
        <begin position="51"/>
        <end position="61"/>
    </location>
</feature>
<evidence type="ECO:0000313" key="2">
    <source>
        <dbReference type="EMBL" id="KAJ8651218.1"/>
    </source>
</evidence>
<dbReference type="AlphaFoldDB" id="A0AAD7XSC9"/>
<sequence>MSPNPIQKQTTKKSEGESTTRGSKANDAPKRGEEVIKGLDDGNADAMENDSDPKEKEKSKDDDEDSLQQYAESESDEDMVIEEDRAKEYEPLGSEISSGKIGPNTPNYVMRSYCQQEADKCDRQMKAAIAAGDDKSFDESSKQKERWLLKKQHFLEDDGVRPSSSKGKSQGKKALKDIVHLPTFKKDVPPLQIQGETKKRDRHDKRHPLYASVDDFFEDFETYCDVCNKKIKNREFRKYCENLMSVLY</sequence>
<evidence type="ECO:0000313" key="3">
    <source>
        <dbReference type="Proteomes" id="UP001234581"/>
    </source>
</evidence>
<dbReference type="RefSeq" id="XP_058336133.1">
    <property type="nucleotide sequence ID" value="XM_058493101.1"/>
</dbReference>
<proteinExistence type="predicted"/>
<dbReference type="Proteomes" id="UP001234581">
    <property type="component" value="Unassembled WGS sequence"/>
</dbReference>
<accession>A0AAD7XSC9</accession>
<feature type="compositionally biased region" description="Basic and acidic residues" evidence="1">
    <location>
        <begin position="27"/>
        <end position="40"/>
    </location>
</feature>